<protein>
    <submittedName>
        <fullName evidence="2">Uncharacterized protein</fullName>
    </submittedName>
</protein>
<evidence type="ECO:0000313" key="2">
    <source>
        <dbReference type="EMBL" id="KAK9909285.1"/>
    </source>
</evidence>
<dbReference type="EMBL" id="JALJOT010000006">
    <property type="protein sequence ID" value="KAK9909285.1"/>
    <property type="molecule type" value="Genomic_DNA"/>
</dbReference>
<evidence type="ECO:0000313" key="3">
    <source>
        <dbReference type="Proteomes" id="UP001491310"/>
    </source>
</evidence>
<name>A0ABR2YRR1_9CHLO</name>
<feature type="compositionally biased region" description="Low complexity" evidence="1">
    <location>
        <begin position="512"/>
        <end position="522"/>
    </location>
</feature>
<accession>A0ABR2YRR1</accession>
<feature type="region of interest" description="Disordered" evidence="1">
    <location>
        <begin position="453"/>
        <end position="590"/>
    </location>
</feature>
<feature type="region of interest" description="Disordered" evidence="1">
    <location>
        <begin position="1"/>
        <end position="389"/>
    </location>
</feature>
<feature type="compositionally biased region" description="Low complexity" evidence="1">
    <location>
        <begin position="453"/>
        <end position="485"/>
    </location>
</feature>
<dbReference type="Proteomes" id="UP001491310">
    <property type="component" value="Unassembled WGS sequence"/>
</dbReference>
<feature type="compositionally biased region" description="Low complexity" evidence="1">
    <location>
        <begin position="158"/>
        <end position="173"/>
    </location>
</feature>
<comment type="caution">
    <text evidence="2">The sequence shown here is derived from an EMBL/GenBank/DDBJ whole genome shotgun (WGS) entry which is preliminary data.</text>
</comment>
<keyword evidence="3" id="KW-1185">Reference proteome</keyword>
<feature type="compositionally biased region" description="Acidic residues" evidence="1">
    <location>
        <begin position="1"/>
        <end position="35"/>
    </location>
</feature>
<reference evidence="2 3" key="1">
    <citation type="journal article" date="2024" name="Nat. Commun.">
        <title>Phylogenomics reveals the evolutionary origins of lichenization in chlorophyte algae.</title>
        <authorList>
            <person name="Puginier C."/>
            <person name="Libourel C."/>
            <person name="Otte J."/>
            <person name="Skaloud P."/>
            <person name="Haon M."/>
            <person name="Grisel S."/>
            <person name="Petersen M."/>
            <person name="Berrin J.G."/>
            <person name="Delaux P.M."/>
            <person name="Dal Grande F."/>
            <person name="Keller J."/>
        </authorList>
    </citation>
    <scope>NUCLEOTIDE SEQUENCE [LARGE SCALE GENOMIC DNA]</scope>
    <source>
        <strain evidence="2 3">SAG 216-7</strain>
    </source>
</reference>
<sequence length="608" mass="64770">MADDQYLLEDLEDEGEEVDYDDFNLEDEDLDDPATVEEATGNAKRGEELISNEPPPDFEDGTMEGTVAGTSDTGQPAKEATAPEQGQSTETVEEANKQPSTAGGRAPIPAPNFGKGQEGSMPQPHSRGPTPPPGVPNGMGMPRPGPGMPGLPMPPGMLLPGQMMGTRPMQMMPRPMPLPPAQPPPPLGRGPAPALQSPDRQRGGRHAPIPAPQPPPREPVRWQQPPGSRGQLQMGGPDHPRGPAGLPMPPNMAHLMFHGPLLPHLQPPSSGSFGGRQDQRSPGASQPMANGVRPRPLASGGRGSAGDYNLALGMDASAASRNPQHRGAPGGKPSVGVPQRLQGRLEDPAPLLGLLRPRDVAEELRQKEERQEAERAMARAKEAQEKKKAEELKAKRLEMAKLQIQLQQAENRKNQALFAGVVAADERARKQREAEEFEAMKLRVMQLEKLVAAAAPASAPASAPKACAPAPSVAAAPPAAATQPQKEAETAPADAGLQVDFDDDEEEEEETAAQAAPQQQPARLPIAARLGSKDTKTAPAPTSRPVRSQVRMDQIDRPTKEKRRPQRSSPASEDMEADEEPGHPPLCRPGVQAREMHCLGLSLVPAQR</sequence>
<feature type="compositionally biased region" description="Pro residues" evidence="1">
    <location>
        <begin position="174"/>
        <end position="188"/>
    </location>
</feature>
<organism evidence="2 3">
    <name type="scientific">Coccomyxa subellipsoidea</name>
    <dbReference type="NCBI Taxonomy" id="248742"/>
    <lineage>
        <taxon>Eukaryota</taxon>
        <taxon>Viridiplantae</taxon>
        <taxon>Chlorophyta</taxon>
        <taxon>core chlorophytes</taxon>
        <taxon>Trebouxiophyceae</taxon>
        <taxon>Trebouxiophyceae incertae sedis</taxon>
        <taxon>Coccomyxaceae</taxon>
        <taxon>Coccomyxa</taxon>
    </lineage>
</organism>
<feature type="compositionally biased region" description="Basic and acidic residues" evidence="1">
    <location>
        <begin position="356"/>
        <end position="389"/>
    </location>
</feature>
<evidence type="ECO:0000256" key="1">
    <source>
        <dbReference type="SAM" id="MobiDB-lite"/>
    </source>
</evidence>
<feature type="compositionally biased region" description="Pro residues" evidence="1">
    <location>
        <begin position="143"/>
        <end position="157"/>
    </location>
</feature>
<proteinExistence type="predicted"/>
<feature type="compositionally biased region" description="Acidic residues" evidence="1">
    <location>
        <begin position="500"/>
        <end position="511"/>
    </location>
</feature>
<gene>
    <name evidence="2" type="ORF">WJX75_000044</name>
</gene>